<dbReference type="MEROPS" id="T03.011"/>
<dbReference type="HOGENOM" id="CLU_1090659_0_0_1"/>
<dbReference type="PANTHER" id="PTHR11686">
    <property type="entry name" value="GAMMA GLUTAMYL TRANSPEPTIDASE"/>
    <property type="match status" value="1"/>
</dbReference>
<feature type="binding site" evidence="2">
    <location>
        <begin position="126"/>
        <end position="127"/>
    </location>
    <ligand>
        <name>L-glutamate</name>
        <dbReference type="ChEBI" id="CHEBI:29985"/>
    </ligand>
</feature>
<dbReference type="InterPro" id="IPR029055">
    <property type="entry name" value="Ntn_hydrolases_N"/>
</dbReference>
<dbReference type="OrthoDB" id="1081007at2759"/>
<dbReference type="VEuPathDB" id="FungiDB:A1Q1_04082"/>
<dbReference type="Pfam" id="PF01019">
    <property type="entry name" value="G_glu_transpept"/>
    <property type="match status" value="1"/>
</dbReference>
<feature type="binding site" evidence="2">
    <location>
        <position position="98"/>
    </location>
    <ligand>
        <name>L-glutamate</name>
        <dbReference type="ChEBI" id="CHEBI:29985"/>
    </ligand>
</feature>
<sequence length="255" mass="27417">MLATVMFLSWWLQSKLCLRLSCGNGGCALMILNTGIALGEGHVANSRNAQPVDHGTSNITVTDETGLTVTLTTTIGQIWASRIIVPGYNIVLNDSLDDFSIPGRPNGFGYAPSPANYVQAGKRPQSSSCPYILERASPDSLSPEVPAGPDLMAGGAAGGSTIISCNVQVIRNMVDYGMPPGEALSFRRLHNQLLPNLTTFEQDTDRGAPVQGWKKEDAMALEKRGHKVEWIPSEYHVRPLHSHPLLSSLPVSVTV</sequence>
<feature type="active site" description="Nucleophile" evidence="1">
    <location>
        <position position="56"/>
    </location>
</feature>
<dbReference type="GO" id="GO:0016740">
    <property type="term" value="F:transferase activity"/>
    <property type="evidence" value="ECO:0007669"/>
    <property type="project" value="UniProtKB-KW"/>
</dbReference>
<dbReference type="SUPFAM" id="SSF56235">
    <property type="entry name" value="N-terminal nucleophile aminohydrolases (Ntn hydrolases)"/>
    <property type="match status" value="1"/>
</dbReference>
<evidence type="ECO:0000256" key="2">
    <source>
        <dbReference type="PIRSR" id="PIRSR600101-2"/>
    </source>
</evidence>
<dbReference type="Gene3D" id="3.60.20.40">
    <property type="match status" value="1"/>
</dbReference>
<evidence type="ECO:0000313" key="4">
    <source>
        <dbReference type="EMBL" id="EJT47224.1"/>
    </source>
</evidence>
<accession>J6ERS7</accession>
<evidence type="ECO:0000313" key="5">
    <source>
        <dbReference type="Proteomes" id="UP000002748"/>
    </source>
</evidence>
<dbReference type="GO" id="GO:0005886">
    <property type="term" value="C:plasma membrane"/>
    <property type="evidence" value="ECO:0007669"/>
    <property type="project" value="TreeGrafter"/>
</dbReference>
<evidence type="ECO:0000256" key="1">
    <source>
        <dbReference type="PIRSR" id="PIRSR600101-1"/>
    </source>
</evidence>
<name>J6ERS7_TRIAS</name>
<reference evidence="4 5" key="1">
    <citation type="journal article" date="2012" name="Eukaryot. Cell">
        <title>Draft genome sequence of CBS 2479, the standard type strain of Trichosporon asahii.</title>
        <authorList>
            <person name="Yang R.Y."/>
            <person name="Li H.T."/>
            <person name="Zhu H."/>
            <person name="Zhou G.P."/>
            <person name="Wang M."/>
            <person name="Wang L."/>
        </authorList>
    </citation>
    <scope>NUCLEOTIDE SEQUENCE [LARGE SCALE GENOMIC DNA]</scope>
    <source>
        <strain evidence="5">ATCC 90039 / CBS 2479 / JCM 2466 / KCTC 7840 / NCYC 2677 / UAMH 7654</strain>
    </source>
</reference>
<feature type="binding site" evidence="2">
    <location>
        <position position="159"/>
    </location>
    <ligand>
        <name>L-glutamate</name>
        <dbReference type="ChEBI" id="CHEBI:29985"/>
    </ligand>
</feature>
<organism evidence="4 5">
    <name type="scientific">Trichosporon asahii var. asahii (strain ATCC 90039 / CBS 2479 / JCM 2466 / KCTC 7840 / NBRC 103889/ NCYC 2677 / UAMH 7654)</name>
    <name type="common">Yeast</name>
    <dbReference type="NCBI Taxonomy" id="1186058"/>
    <lineage>
        <taxon>Eukaryota</taxon>
        <taxon>Fungi</taxon>
        <taxon>Dikarya</taxon>
        <taxon>Basidiomycota</taxon>
        <taxon>Agaricomycotina</taxon>
        <taxon>Tremellomycetes</taxon>
        <taxon>Trichosporonales</taxon>
        <taxon>Trichosporonaceae</taxon>
        <taxon>Trichosporon</taxon>
    </lineage>
</organism>
<dbReference type="GO" id="GO:0006751">
    <property type="term" value="P:glutathione catabolic process"/>
    <property type="evidence" value="ECO:0007669"/>
    <property type="project" value="InterPro"/>
</dbReference>
<proteinExistence type="predicted"/>
<dbReference type="InterPro" id="IPR000101">
    <property type="entry name" value="GGT_peptidase"/>
</dbReference>
<comment type="caution">
    <text evidence="4">The sequence shown here is derived from an EMBL/GenBank/DDBJ whole genome shotgun (WGS) entry which is preliminary data.</text>
</comment>
<feature type="signal peptide" evidence="3">
    <location>
        <begin position="1"/>
        <end position="17"/>
    </location>
</feature>
<dbReference type="AlphaFoldDB" id="J6ERS7"/>
<gene>
    <name evidence="4" type="ORF">A1Q1_04082</name>
</gene>
<dbReference type="GO" id="GO:0036374">
    <property type="term" value="F:glutathione hydrolase activity"/>
    <property type="evidence" value="ECO:0007669"/>
    <property type="project" value="InterPro"/>
</dbReference>
<dbReference type="GeneID" id="25987595"/>
<keyword evidence="3" id="KW-0732">Signal</keyword>
<dbReference type="InterPro" id="IPR043137">
    <property type="entry name" value="GGT_ssub_C"/>
</dbReference>
<dbReference type="Proteomes" id="UP000002748">
    <property type="component" value="Unassembled WGS sequence"/>
</dbReference>
<dbReference type="PRINTS" id="PR01210">
    <property type="entry name" value="GGTRANSPTASE"/>
</dbReference>
<dbReference type="KEGG" id="tasa:A1Q1_04082"/>
<dbReference type="EMBL" id="ALBS01000261">
    <property type="protein sequence ID" value="EJT47224.1"/>
    <property type="molecule type" value="Genomic_DNA"/>
</dbReference>
<dbReference type="PANTHER" id="PTHR11686:SF62">
    <property type="entry name" value="GLUTATHIONE HYDROLASE"/>
    <property type="match status" value="1"/>
</dbReference>
<keyword evidence="4" id="KW-0808">Transferase</keyword>
<evidence type="ECO:0000256" key="3">
    <source>
        <dbReference type="SAM" id="SignalP"/>
    </source>
</evidence>
<dbReference type="RefSeq" id="XP_014177934.1">
    <property type="nucleotide sequence ID" value="XM_014322459.1"/>
</dbReference>
<feature type="chain" id="PRO_5003787166" evidence="3">
    <location>
        <begin position="18"/>
        <end position="255"/>
    </location>
</feature>
<protein>
    <submittedName>
        <fullName evidence="4">Protein-glutamine gamma-glutamyltransferase</fullName>
    </submittedName>
</protein>